<feature type="compositionally biased region" description="Basic residues" evidence="1">
    <location>
        <begin position="45"/>
        <end position="61"/>
    </location>
</feature>
<protein>
    <submittedName>
        <fullName evidence="2">Uncharacterized protein</fullName>
    </submittedName>
</protein>
<sequence length="108" mass="11501">MAYNTRSTTRATTTPTNTGRKAPRAPPKTPKKPVTATGRITKSSPTKKKTPTPATHHKRKPSIGDKLIGAAMKVEGTITGRPGVKAAGTKKMRGTDGKGSHRRTRSSR</sequence>
<dbReference type="EMBL" id="ML119134">
    <property type="protein sequence ID" value="RPB11684.1"/>
    <property type="molecule type" value="Genomic_DNA"/>
</dbReference>
<evidence type="ECO:0000313" key="2">
    <source>
        <dbReference type="EMBL" id="RPB11684.1"/>
    </source>
</evidence>
<proteinExistence type="predicted"/>
<dbReference type="InParanoid" id="A0A3N4KM93"/>
<evidence type="ECO:0000313" key="3">
    <source>
        <dbReference type="Proteomes" id="UP000277580"/>
    </source>
</evidence>
<accession>A0A3N4KM93</accession>
<reference evidence="2 3" key="1">
    <citation type="journal article" date="2018" name="Nat. Ecol. Evol.">
        <title>Pezizomycetes genomes reveal the molecular basis of ectomycorrhizal truffle lifestyle.</title>
        <authorList>
            <person name="Murat C."/>
            <person name="Payen T."/>
            <person name="Noel B."/>
            <person name="Kuo A."/>
            <person name="Morin E."/>
            <person name="Chen J."/>
            <person name="Kohler A."/>
            <person name="Krizsan K."/>
            <person name="Balestrini R."/>
            <person name="Da Silva C."/>
            <person name="Montanini B."/>
            <person name="Hainaut M."/>
            <person name="Levati E."/>
            <person name="Barry K.W."/>
            <person name="Belfiori B."/>
            <person name="Cichocki N."/>
            <person name="Clum A."/>
            <person name="Dockter R.B."/>
            <person name="Fauchery L."/>
            <person name="Guy J."/>
            <person name="Iotti M."/>
            <person name="Le Tacon F."/>
            <person name="Lindquist E.A."/>
            <person name="Lipzen A."/>
            <person name="Malagnac F."/>
            <person name="Mello A."/>
            <person name="Molinier V."/>
            <person name="Miyauchi S."/>
            <person name="Poulain J."/>
            <person name="Riccioni C."/>
            <person name="Rubini A."/>
            <person name="Sitrit Y."/>
            <person name="Splivallo R."/>
            <person name="Traeger S."/>
            <person name="Wang M."/>
            <person name="Zifcakova L."/>
            <person name="Wipf D."/>
            <person name="Zambonelli A."/>
            <person name="Paolocci F."/>
            <person name="Nowrousian M."/>
            <person name="Ottonello S."/>
            <person name="Baldrian P."/>
            <person name="Spatafora J.W."/>
            <person name="Henrissat B."/>
            <person name="Nagy L.G."/>
            <person name="Aury J.M."/>
            <person name="Wincker P."/>
            <person name="Grigoriev I.V."/>
            <person name="Bonfante P."/>
            <person name="Martin F.M."/>
        </authorList>
    </citation>
    <scope>NUCLEOTIDE SEQUENCE [LARGE SCALE GENOMIC DNA]</scope>
    <source>
        <strain evidence="2 3">CCBAS932</strain>
    </source>
</reference>
<feature type="compositionally biased region" description="Low complexity" evidence="1">
    <location>
        <begin position="32"/>
        <end position="44"/>
    </location>
</feature>
<keyword evidence="3" id="KW-1185">Reference proteome</keyword>
<dbReference type="Proteomes" id="UP000277580">
    <property type="component" value="Unassembled WGS sequence"/>
</dbReference>
<dbReference type="AlphaFoldDB" id="A0A3N4KM93"/>
<gene>
    <name evidence="2" type="ORF">P167DRAFT_536593</name>
</gene>
<organism evidence="2 3">
    <name type="scientific">Morchella conica CCBAS932</name>
    <dbReference type="NCBI Taxonomy" id="1392247"/>
    <lineage>
        <taxon>Eukaryota</taxon>
        <taxon>Fungi</taxon>
        <taxon>Dikarya</taxon>
        <taxon>Ascomycota</taxon>
        <taxon>Pezizomycotina</taxon>
        <taxon>Pezizomycetes</taxon>
        <taxon>Pezizales</taxon>
        <taxon>Morchellaceae</taxon>
        <taxon>Morchella</taxon>
    </lineage>
</organism>
<feature type="region of interest" description="Disordered" evidence="1">
    <location>
        <begin position="1"/>
        <end position="108"/>
    </location>
</feature>
<evidence type="ECO:0000256" key="1">
    <source>
        <dbReference type="SAM" id="MobiDB-lite"/>
    </source>
</evidence>
<feature type="compositionally biased region" description="Low complexity" evidence="1">
    <location>
        <begin position="1"/>
        <end position="20"/>
    </location>
</feature>
<dbReference type="OrthoDB" id="5426707at2759"/>
<name>A0A3N4KM93_9PEZI</name>